<dbReference type="EMBL" id="JAHRIO010001218">
    <property type="protein sequence ID" value="MEQ2158802.1"/>
    <property type="molecule type" value="Genomic_DNA"/>
</dbReference>
<dbReference type="Proteomes" id="UP001476798">
    <property type="component" value="Unassembled WGS sequence"/>
</dbReference>
<reference evidence="2 3" key="1">
    <citation type="submission" date="2021-06" db="EMBL/GenBank/DDBJ databases">
        <authorList>
            <person name="Palmer J.M."/>
        </authorList>
    </citation>
    <scope>NUCLEOTIDE SEQUENCE [LARGE SCALE GENOMIC DNA]</scope>
    <source>
        <strain evidence="2 3">GA_2019</strain>
        <tissue evidence="2">Muscle</tissue>
    </source>
</reference>
<evidence type="ECO:0000256" key="1">
    <source>
        <dbReference type="SAM" id="SignalP"/>
    </source>
</evidence>
<evidence type="ECO:0000313" key="2">
    <source>
        <dbReference type="EMBL" id="MEQ2158802.1"/>
    </source>
</evidence>
<comment type="caution">
    <text evidence="2">The sequence shown here is derived from an EMBL/GenBank/DDBJ whole genome shotgun (WGS) entry which is preliminary data.</text>
</comment>
<sequence length="151" mass="17283">MNLLCFIFISLDFVLEECYKQATDPHVGASLEVASGSRCCDIPVFQPFQKASPTRANRPGRRTFHNCNTHTPSLPHSSARMQVCRCLRQDEQYVRSEILPNMKLQLRMVPRIIQVINHRNSKIRSQQFRAFQKLGGRCPASSKTSLANYPF</sequence>
<evidence type="ECO:0000313" key="3">
    <source>
        <dbReference type="Proteomes" id="UP001476798"/>
    </source>
</evidence>
<protein>
    <submittedName>
        <fullName evidence="2">Uncharacterized protein</fullName>
    </submittedName>
</protein>
<keyword evidence="1" id="KW-0732">Signal</keyword>
<name>A0ABV0ML58_9TELE</name>
<gene>
    <name evidence="2" type="ORF">GOODEAATRI_016063</name>
</gene>
<organism evidence="2 3">
    <name type="scientific">Goodea atripinnis</name>
    <dbReference type="NCBI Taxonomy" id="208336"/>
    <lineage>
        <taxon>Eukaryota</taxon>
        <taxon>Metazoa</taxon>
        <taxon>Chordata</taxon>
        <taxon>Craniata</taxon>
        <taxon>Vertebrata</taxon>
        <taxon>Euteleostomi</taxon>
        <taxon>Actinopterygii</taxon>
        <taxon>Neopterygii</taxon>
        <taxon>Teleostei</taxon>
        <taxon>Neoteleostei</taxon>
        <taxon>Acanthomorphata</taxon>
        <taxon>Ovalentaria</taxon>
        <taxon>Atherinomorphae</taxon>
        <taxon>Cyprinodontiformes</taxon>
        <taxon>Goodeidae</taxon>
        <taxon>Goodea</taxon>
    </lineage>
</organism>
<keyword evidence="3" id="KW-1185">Reference proteome</keyword>
<accession>A0ABV0ML58</accession>
<feature type="chain" id="PRO_5046788688" evidence="1">
    <location>
        <begin position="17"/>
        <end position="151"/>
    </location>
</feature>
<feature type="signal peptide" evidence="1">
    <location>
        <begin position="1"/>
        <end position="16"/>
    </location>
</feature>
<proteinExistence type="predicted"/>